<evidence type="ECO:0000313" key="2">
    <source>
        <dbReference type="EMBL" id="GBN89630.1"/>
    </source>
</evidence>
<dbReference type="EMBL" id="BGPR01022893">
    <property type="protein sequence ID" value="GBN89630.1"/>
    <property type="molecule type" value="Genomic_DNA"/>
</dbReference>
<keyword evidence="3" id="KW-1185">Reference proteome</keyword>
<reference evidence="2 3" key="1">
    <citation type="journal article" date="2019" name="Sci. Rep.">
        <title>Orb-weaving spider Araneus ventricosus genome elucidates the spidroin gene catalogue.</title>
        <authorList>
            <person name="Kono N."/>
            <person name="Nakamura H."/>
            <person name="Ohtoshi R."/>
            <person name="Moran D.A.P."/>
            <person name="Shinohara A."/>
            <person name="Yoshida Y."/>
            <person name="Fujiwara M."/>
            <person name="Mori M."/>
            <person name="Tomita M."/>
            <person name="Arakawa K."/>
        </authorList>
    </citation>
    <scope>NUCLEOTIDE SEQUENCE [LARGE SCALE GENOMIC DNA]</scope>
</reference>
<feature type="region of interest" description="Disordered" evidence="1">
    <location>
        <begin position="1"/>
        <end position="77"/>
    </location>
</feature>
<gene>
    <name evidence="2" type="ORF">AVEN_41492_1</name>
</gene>
<feature type="compositionally biased region" description="Polar residues" evidence="1">
    <location>
        <begin position="56"/>
        <end position="65"/>
    </location>
</feature>
<comment type="caution">
    <text evidence="2">The sequence shown here is derived from an EMBL/GenBank/DDBJ whole genome shotgun (WGS) entry which is preliminary data.</text>
</comment>
<organism evidence="2 3">
    <name type="scientific">Araneus ventricosus</name>
    <name type="common">Orbweaver spider</name>
    <name type="synonym">Epeira ventricosa</name>
    <dbReference type="NCBI Taxonomy" id="182803"/>
    <lineage>
        <taxon>Eukaryota</taxon>
        <taxon>Metazoa</taxon>
        <taxon>Ecdysozoa</taxon>
        <taxon>Arthropoda</taxon>
        <taxon>Chelicerata</taxon>
        <taxon>Arachnida</taxon>
        <taxon>Araneae</taxon>
        <taxon>Araneomorphae</taxon>
        <taxon>Entelegynae</taxon>
        <taxon>Araneoidea</taxon>
        <taxon>Araneidae</taxon>
        <taxon>Araneus</taxon>
    </lineage>
</organism>
<accession>A0A4Y2SQ98</accession>
<protein>
    <submittedName>
        <fullName evidence="2">Uncharacterized protein</fullName>
    </submittedName>
</protein>
<evidence type="ECO:0000256" key="1">
    <source>
        <dbReference type="SAM" id="MobiDB-lite"/>
    </source>
</evidence>
<evidence type="ECO:0000313" key="3">
    <source>
        <dbReference type="Proteomes" id="UP000499080"/>
    </source>
</evidence>
<name>A0A4Y2SQ98_ARAVE</name>
<feature type="compositionally biased region" description="Basic and acidic residues" evidence="1">
    <location>
        <begin position="1"/>
        <end position="55"/>
    </location>
</feature>
<proteinExistence type="predicted"/>
<dbReference type="AlphaFoldDB" id="A0A4Y2SQ98"/>
<sequence>MRASKLLDAERRDEEIDEERKRGKEEKTGRDESRIRKENGARQNRNEERTRRNGEMKNQMQSYVESQVEEIKDHANS</sequence>
<dbReference type="Proteomes" id="UP000499080">
    <property type="component" value="Unassembled WGS sequence"/>
</dbReference>